<evidence type="ECO:0000259" key="1">
    <source>
        <dbReference type="PROSITE" id="PS51819"/>
    </source>
</evidence>
<proteinExistence type="predicted"/>
<dbReference type="PANTHER" id="PTHR36113:SF3">
    <property type="entry name" value="SLL5075 PROTEIN"/>
    <property type="match status" value="1"/>
</dbReference>
<dbReference type="Pfam" id="PF00903">
    <property type="entry name" value="Glyoxalase"/>
    <property type="match status" value="1"/>
</dbReference>
<dbReference type="RefSeq" id="WP_103425933.1">
    <property type="nucleotide sequence ID" value="NZ_CP026309.1"/>
</dbReference>
<evidence type="ECO:0000313" key="2">
    <source>
        <dbReference type="EMBL" id="AUV82244.1"/>
    </source>
</evidence>
<dbReference type="Proteomes" id="UP000236584">
    <property type="component" value="Chromosome"/>
</dbReference>
<name>A0A2I8VK20_9EURY</name>
<organism evidence="2 3">
    <name type="scientific">Salinigranum rubrum</name>
    <dbReference type="NCBI Taxonomy" id="755307"/>
    <lineage>
        <taxon>Archaea</taxon>
        <taxon>Methanobacteriati</taxon>
        <taxon>Methanobacteriota</taxon>
        <taxon>Stenosarchaea group</taxon>
        <taxon>Halobacteria</taxon>
        <taxon>Halobacteriales</taxon>
        <taxon>Haloferacaceae</taxon>
        <taxon>Salinigranum</taxon>
    </lineage>
</organism>
<protein>
    <submittedName>
        <fullName evidence="2">Lactoylglutathione lyase</fullName>
    </submittedName>
</protein>
<keyword evidence="2" id="KW-0456">Lyase</keyword>
<dbReference type="GeneID" id="35592790"/>
<dbReference type="InterPro" id="IPR051332">
    <property type="entry name" value="Fosfomycin_Res_Enzymes"/>
</dbReference>
<feature type="domain" description="VOC" evidence="1">
    <location>
        <begin position="3"/>
        <end position="119"/>
    </location>
</feature>
<dbReference type="PANTHER" id="PTHR36113">
    <property type="entry name" value="LYASE, PUTATIVE-RELATED-RELATED"/>
    <property type="match status" value="1"/>
</dbReference>
<sequence length="121" mass="13452">MAPFIHLCLNVADADESQAFYEQFGFEYTRSFELGGAENRYVADENGIELQLKDDPAVDEVEVGDAWDHLALGVDSVDDELERIEHHGIVNGPMDVEQAGARVVFFEDPDGHVVELVESLD</sequence>
<dbReference type="PROSITE" id="PS51819">
    <property type="entry name" value="VOC"/>
    <property type="match status" value="1"/>
</dbReference>
<dbReference type="GO" id="GO:0016829">
    <property type="term" value="F:lyase activity"/>
    <property type="evidence" value="ECO:0007669"/>
    <property type="project" value="UniProtKB-KW"/>
</dbReference>
<dbReference type="OrthoDB" id="275292at2157"/>
<dbReference type="InterPro" id="IPR037523">
    <property type="entry name" value="VOC_core"/>
</dbReference>
<evidence type="ECO:0000313" key="3">
    <source>
        <dbReference type="Proteomes" id="UP000236584"/>
    </source>
</evidence>
<dbReference type="KEGG" id="srub:C2R22_11825"/>
<dbReference type="CDD" id="cd06587">
    <property type="entry name" value="VOC"/>
    <property type="match status" value="1"/>
</dbReference>
<dbReference type="SUPFAM" id="SSF54593">
    <property type="entry name" value="Glyoxalase/Bleomycin resistance protein/Dihydroxybiphenyl dioxygenase"/>
    <property type="match status" value="1"/>
</dbReference>
<dbReference type="AlphaFoldDB" id="A0A2I8VK20"/>
<reference evidence="2 3" key="1">
    <citation type="submission" date="2018-01" db="EMBL/GenBank/DDBJ databases">
        <title>Complete genome sequence of Salinigranum rubrum GX10T, an extremely halophilic archaeon isolated from a marine solar saltern.</title>
        <authorList>
            <person name="Han S."/>
        </authorList>
    </citation>
    <scope>NUCLEOTIDE SEQUENCE [LARGE SCALE GENOMIC DNA]</scope>
    <source>
        <strain evidence="2 3">GX10</strain>
    </source>
</reference>
<keyword evidence="3" id="KW-1185">Reference proteome</keyword>
<dbReference type="EMBL" id="CP026309">
    <property type="protein sequence ID" value="AUV82244.1"/>
    <property type="molecule type" value="Genomic_DNA"/>
</dbReference>
<dbReference type="InterPro" id="IPR029068">
    <property type="entry name" value="Glyas_Bleomycin-R_OHBP_Dase"/>
</dbReference>
<accession>A0A2I8VK20</accession>
<dbReference type="InterPro" id="IPR004360">
    <property type="entry name" value="Glyas_Fos-R_dOase_dom"/>
</dbReference>
<gene>
    <name evidence="2" type="ORF">C2R22_11825</name>
</gene>
<dbReference type="Gene3D" id="3.10.180.10">
    <property type="entry name" value="2,3-Dihydroxybiphenyl 1,2-Dioxygenase, domain 1"/>
    <property type="match status" value="1"/>
</dbReference>